<accession>A0A1J3GNB3</accession>
<gene>
    <name evidence="2" type="ORF">LE_TR16523_c0_g1_i1_g.52958</name>
</gene>
<proteinExistence type="predicted"/>
<evidence type="ECO:0000256" key="1">
    <source>
        <dbReference type="SAM" id="Phobius"/>
    </source>
</evidence>
<keyword evidence="1" id="KW-1133">Transmembrane helix</keyword>
<protein>
    <submittedName>
        <fullName evidence="2">Uncharacterized protein</fullName>
    </submittedName>
</protein>
<name>A0A1J3GNB3_NOCCA</name>
<keyword evidence="1" id="KW-0812">Transmembrane</keyword>
<evidence type="ECO:0000313" key="2">
    <source>
        <dbReference type="EMBL" id="JAU57642.1"/>
    </source>
</evidence>
<reference evidence="2" key="1">
    <citation type="submission" date="2016-07" db="EMBL/GenBank/DDBJ databases">
        <title>De novo transcriptome assembly of four accessions of the metal hyperaccumulator plant Noccaea caerulescens.</title>
        <authorList>
            <person name="Blande D."/>
            <person name="Halimaa P."/>
            <person name="Tervahauta A.I."/>
            <person name="Aarts M.G."/>
            <person name="Karenlampi S.O."/>
        </authorList>
    </citation>
    <scope>NUCLEOTIDE SEQUENCE</scope>
</reference>
<dbReference type="AlphaFoldDB" id="A0A1J3GNB3"/>
<sequence length="69" mass="7953">MEPTIMLRLQVLPLSPPTLSSSPPQWSVPYLSSFETCFHSSSDRFYLEFLFLFFVISCLSSFLLSSQRL</sequence>
<dbReference type="EMBL" id="GEVL01019699">
    <property type="protein sequence ID" value="JAU57642.1"/>
    <property type="molecule type" value="Transcribed_RNA"/>
</dbReference>
<keyword evidence="1" id="KW-0472">Membrane</keyword>
<feature type="transmembrane region" description="Helical" evidence="1">
    <location>
        <begin position="45"/>
        <end position="64"/>
    </location>
</feature>
<organism evidence="2">
    <name type="scientific">Noccaea caerulescens</name>
    <name type="common">Alpine penny-cress</name>
    <name type="synonym">Thlaspi caerulescens</name>
    <dbReference type="NCBI Taxonomy" id="107243"/>
    <lineage>
        <taxon>Eukaryota</taxon>
        <taxon>Viridiplantae</taxon>
        <taxon>Streptophyta</taxon>
        <taxon>Embryophyta</taxon>
        <taxon>Tracheophyta</taxon>
        <taxon>Spermatophyta</taxon>
        <taxon>Magnoliopsida</taxon>
        <taxon>eudicotyledons</taxon>
        <taxon>Gunneridae</taxon>
        <taxon>Pentapetalae</taxon>
        <taxon>rosids</taxon>
        <taxon>malvids</taxon>
        <taxon>Brassicales</taxon>
        <taxon>Brassicaceae</taxon>
        <taxon>Coluteocarpeae</taxon>
        <taxon>Noccaea</taxon>
    </lineage>
</organism>